<dbReference type="Gene3D" id="3.40.50.1820">
    <property type="entry name" value="alpha/beta hydrolase"/>
    <property type="match status" value="2"/>
</dbReference>
<evidence type="ECO:0000313" key="2">
    <source>
        <dbReference type="EMBL" id="QPK23802.1"/>
    </source>
</evidence>
<evidence type="ECO:0000313" key="4">
    <source>
        <dbReference type="Proteomes" id="UP000762586"/>
    </source>
</evidence>
<dbReference type="Pfam" id="PF03583">
    <property type="entry name" value="LIP"/>
    <property type="match status" value="1"/>
</dbReference>
<dbReference type="EMBL" id="CP065031">
    <property type="protein sequence ID" value="QPK23802.1"/>
    <property type="molecule type" value="Genomic_DNA"/>
</dbReference>
<organism evidence="2 3">
    <name type="scientific">Pectobacterium brasiliense</name>
    <dbReference type="NCBI Taxonomy" id="180957"/>
    <lineage>
        <taxon>Bacteria</taxon>
        <taxon>Pseudomonadati</taxon>
        <taxon>Pseudomonadota</taxon>
        <taxon>Gammaproteobacteria</taxon>
        <taxon>Enterobacterales</taxon>
        <taxon>Pectobacteriaceae</taxon>
        <taxon>Pectobacterium</taxon>
    </lineage>
</organism>
<dbReference type="InterPro" id="IPR029058">
    <property type="entry name" value="AB_hydrolase_fold"/>
</dbReference>
<dbReference type="SUPFAM" id="SSF53474">
    <property type="entry name" value="alpha/beta-Hydrolases"/>
    <property type="match status" value="1"/>
</dbReference>
<dbReference type="EMBL" id="JACGET010000011">
    <property type="protein sequence ID" value="MBN3106139.1"/>
    <property type="molecule type" value="Genomic_DNA"/>
</dbReference>
<dbReference type="PANTHER" id="PTHR34853">
    <property type="match status" value="1"/>
</dbReference>
<dbReference type="PANTHER" id="PTHR34853:SF1">
    <property type="entry name" value="LIPASE 5"/>
    <property type="match status" value="1"/>
</dbReference>
<dbReference type="Proteomes" id="UP000762586">
    <property type="component" value="Unassembled WGS sequence"/>
</dbReference>
<keyword evidence="2" id="KW-0378">Hydrolase</keyword>
<reference evidence="1 4" key="1">
    <citation type="submission" date="2020-07" db="EMBL/GenBank/DDBJ databases">
        <title>A pangenomic view of the genus Pectobacterium provides insights into genome organization, phylogeny, and virulence.</title>
        <authorList>
            <person name="Jonkheer E."/>
            <person name="Brankovics B."/>
            <person name="Houwers I."/>
            <person name="Van Der Wolf J."/>
            <person name="Bonants P."/>
            <person name="Vreeburg R."/>
            <person name="Bollema R."/>
            <person name="De Haan J."/>
            <person name="Berke L."/>
            <person name="De Ridder D."/>
            <person name="Smit S."/>
            <person name="Van Der Lee T.A.J."/>
        </authorList>
    </citation>
    <scope>NUCLEOTIDE SEQUENCE [LARGE SCALE GENOMIC DNA]</scope>
    <source>
        <strain evidence="1 4">NAK:384</strain>
    </source>
</reference>
<sequence>MFYFPQMLRKLLTLFLIISVGMIPLLSSAETTSPGSLVEKTTLDAKNGLQEAAEQYLIRYRSLSGVDGKSPREDTAAVFIPKGETPKGGWPVVVWTHGTVGVQTTCAPSLNPHSGRDGLYLNTWLSLGFAIVAPDYAGLGSAGLHHYLNARGEAWSVLDSVKAALSAFPLRNQLTLVGQSQGAHAAFASAGYQPDYAPNLHIVSTVLTGVPYFDDKTSAAAIFAGDAGVKEGGDPKIPYAMYIYLSAADTTKGLNVDDYFTPKAAADVSAAREMCIDELTKKVMDDGLNAGNSLKPATQGLLESQTPSLRYSTLKIAHPVFIGTGTQDIDVPTIMQRVFARDVAKAGTSVEMHEYKGLDHTGTMNVSLRDSVPFVLRNLHADAKKH</sequence>
<dbReference type="PIRSF" id="PIRSF029171">
    <property type="entry name" value="Esterase_LipA"/>
    <property type="match status" value="1"/>
</dbReference>
<keyword evidence="4" id="KW-1185">Reference proteome</keyword>
<reference evidence="2 3" key="2">
    <citation type="submission" date="2020-11" db="EMBL/GenBank/DDBJ databases">
        <title>Complete genome sequence of Pectobacterium brasiliense strain F126.</title>
        <authorList>
            <person name="Miroshnikov K."/>
            <person name="Vo T.N.H."/>
            <person name="Khodykina M.V."/>
            <person name="Kabanova A.P."/>
            <person name="Shneider M."/>
            <person name="Korzhenkov A."/>
            <person name="Toschakov S.V."/>
            <person name="Miroshnikov K.A."/>
            <person name="Ignatov A.N."/>
            <person name="Mikhailova Y.V."/>
            <person name="Shelenkov A."/>
            <person name="Yanushevich Y.G."/>
            <person name="Evseev P.V."/>
        </authorList>
    </citation>
    <scope>NUCLEOTIDE SEQUENCE [LARGE SCALE GENOMIC DNA]</scope>
    <source>
        <strain evidence="2 3">F126</strain>
    </source>
</reference>
<dbReference type="Proteomes" id="UP000269351">
    <property type="component" value="Chromosome"/>
</dbReference>
<evidence type="ECO:0000313" key="1">
    <source>
        <dbReference type="EMBL" id="MBN3106139.1"/>
    </source>
</evidence>
<dbReference type="AlphaFoldDB" id="A0A3S0YDF0"/>
<accession>A0A3S0YDF0</accession>
<proteinExistence type="predicted"/>
<gene>
    <name evidence="2" type="ORF">F126LOC_019625</name>
    <name evidence="1" type="ORF">H4F48_08610</name>
</gene>
<dbReference type="InterPro" id="IPR005152">
    <property type="entry name" value="Lipase_secreted"/>
</dbReference>
<dbReference type="RefSeq" id="WP_119871093.1">
    <property type="nucleotide sequence ID" value="NZ_BSWF01000001.1"/>
</dbReference>
<evidence type="ECO:0000313" key="3">
    <source>
        <dbReference type="Proteomes" id="UP000269351"/>
    </source>
</evidence>
<dbReference type="GO" id="GO:0004806">
    <property type="term" value="F:triacylglycerol lipase activity"/>
    <property type="evidence" value="ECO:0007669"/>
    <property type="project" value="InterPro"/>
</dbReference>
<protein>
    <submittedName>
        <fullName evidence="2">Alpha/beta hydrolase</fullName>
    </submittedName>
</protein>
<dbReference type="GO" id="GO:0016042">
    <property type="term" value="P:lipid catabolic process"/>
    <property type="evidence" value="ECO:0007669"/>
    <property type="project" value="InterPro"/>
</dbReference>
<name>A0A3S0YDF0_9GAMM</name>